<proteinExistence type="predicted"/>
<protein>
    <submittedName>
        <fullName evidence="1">Uncharacterized protein</fullName>
    </submittedName>
</protein>
<name>A0A1B6DY85_9HEMI</name>
<sequence>MSDNEVDILYEEIVALKPGSIGFVRQQIDLLENLQNNFNTIPVDYNDFLCCVKHLKTNYQEAVVLSAWKQLLSHQLLSLGKILTNTKKTNELLLKNQNYNHHKEFHSIKLNNEKIKPDLQIVFDQNNVLIPKKSTDLVININNELDLSQNIMETERIEDSLSYVKPTITKCIKKRNMVINKDNIINLNTDEALKQSRKTHNHNVLINSWLETPRNDEKEIKTRKVTITNKNKKSFLRNDKKETKASKATTVNKNKKSCNKYKKTKINLNLSDFSIKDKKSTRKNNLFSTLLSKNFAKTLEMSKINELELLNSCGISKLELIEFFKAQRKEKVAEEEKLKQNVLQIFHDRLVDVILPKHVKM</sequence>
<organism evidence="1">
    <name type="scientific">Clastoptera arizonana</name>
    <name type="common">Arizona spittle bug</name>
    <dbReference type="NCBI Taxonomy" id="38151"/>
    <lineage>
        <taxon>Eukaryota</taxon>
        <taxon>Metazoa</taxon>
        <taxon>Ecdysozoa</taxon>
        <taxon>Arthropoda</taxon>
        <taxon>Hexapoda</taxon>
        <taxon>Insecta</taxon>
        <taxon>Pterygota</taxon>
        <taxon>Neoptera</taxon>
        <taxon>Paraneoptera</taxon>
        <taxon>Hemiptera</taxon>
        <taxon>Auchenorrhyncha</taxon>
        <taxon>Cercopoidea</taxon>
        <taxon>Clastopteridae</taxon>
        <taxon>Clastoptera</taxon>
    </lineage>
</organism>
<accession>A0A1B6DY85</accession>
<evidence type="ECO:0000313" key="1">
    <source>
        <dbReference type="EMBL" id="JAS30599.1"/>
    </source>
</evidence>
<reference evidence="1" key="1">
    <citation type="submission" date="2015-12" db="EMBL/GenBank/DDBJ databases">
        <title>De novo transcriptome assembly of four potential Pierce s Disease insect vectors from Arizona vineyards.</title>
        <authorList>
            <person name="Tassone E.E."/>
        </authorList>
    </citation>
    <scope>NUCLEOTIDE SEQUENCE</scope>
</reference>
<dbReference type="EMBL" id="GEDC01006699">
    <property type="protein sequence ID" value="JAS30599.1"/>
    <property type="molecule type" value="Transcribed_RNA"/>
</dbReference>
<dbReference type="AlphaFoldDB" id="A0A1B6DY85"/>
<gene>
    <name evidence="1" type="ORF">g.5439</name>
</gene>